<evidence type="ECO:0000313" key="3">
    <source>
        <dbReference type="Proteomes" id="UP000598120"/>
    </source>
</evidence>
<proteinExistence type="predicted"/>
<reference evidence="2 3" key="1">
    <citation type="journal article" date="2014" name="Int. J. Syst. Evol. Microbiol.">
        <title>Complete genome sequence of Corynebacterium casei LMG S-19264T (=DSM 44701T), isolated from a smear-ripened cheese.</title>
        <authorList>
            <consortium name="US DOE Joint Genome Institute (JGI-PGF)"/>
            <person name="Walter F."/>
            <person name="Albersmeier A."/>
            <person name="Kalinowski J."/>
            <person name="Ruckert C."/>
        </authorList>
    </citation>
    <scope>NUCLEOTIDE SEQUENCE [LARGE SCALE GENOMIC DNA]</scope>
    <source>
        <strain evidence="2 3">CGMCC 1.15295</strain>
    </source>
</reference>
<name>A0A8J2TPP1_9FLAO</name>
<dbReference type="EMBL" id="BMIC01000002">
    <property type="protein sequence ID" value="GFZ85901.1"/>
    <property type="molecule type" value="Genomic_DNA"/>
</dbReference>
<comment type="caution">
    <text evidence="2">The sequence shown here is derived from an EMBL/GenBank/DDBJ whole genome shotgun (WGS) entry which is preliminary data.</text>
</comment>
<dbReference type="Gene3D" id="3.10.450.50">
    <property type="match status" value="1"/>
</dbReference>
<dbReference type="AlphaFoldDB" id="A0A8J2TPP1"/>
<feature type="signal peptide" evidence="1">
    <location>
        <begin position="1"/>
        <end position="18"/>
    </location>
</feature>
<evidence type="ECO:0000313" key="2">
    <source>
        <dbReference type="EMBL" id="GFZ85901.1"/>
    </source>
</evidence>
<feature type="chain" id="PRO_5035144394" description="Lumazine-binding protein" evidence="1">
    <location>
        <begin position="19"/>
        <end position="152"/>
    </location>
</feature>
<evidence type="ECO:0008006" key="4">
    <source>
        <dbReference type="Google" id="ProtNLM"/>
    </source>
</evidence>
<dbReference type="RefSeq" id="WP_188605881.1">
    <property type="nucleotide sequence ID" value="NZ_BMIC01000002.1"/>
</dbReference>
<accession>A0A8J2TPP1</accession>
<keyword evidence="1" id="KW-0732">Signal</keyword>
<organism evidence="2 3">
    <name type="scientific">Aquaticitalea lipolytica</name>
    <dbReference type="NCBI Taxonomy" id="1247562"/>
    <lineage>
        <taxon>Bacteria</taxon>
        <taxon>Pseudomonadati</taxon>
        <taxon>Bacteroidota</taxon>
        <taxon>Flavobacteriia</taxon>
        <taxon>Flavobacteriales</taxon>
        <taxon>Flavobacteriaceae</taxon>
        <taxon>Aquaticitalea</taxon>
    </lineage>
</organism>
<dbReference type="InterPro" id="IPR032710">
    <property type="entry name" value="NTF2-like_dom_sf"/>
</dbReference>
<protein>
    <recommendedName>
        <fullName evidence="4">Lumazine-binding protein</fullName>
    </recommendedName>
</protein>
<dbReference type="SUPFAM" id="SSF54427">
    <property type="entry name" value="NTF2-like"/>
    <property type="match status" value="1"/>
</dbReference>
<keyword evidence="3" id="KW-1185">Reference proteome</keyword>
<sequence length="152" mass="17527">MTKAVIIILMFCSLKALAQNNEQENVRTTIETFFEGFHKQDSTVIKQVVADNIILQSIGRDKNGNTIIKSDEFSQFLKSIVSIPSTVTFEEKILGYNIQIDGNMANVWTPYEFWLNDQFSHCGVNSFQLVKMNDAWKIIYLIDTRRKEGCEY</sequence>
<evidence type="ECO:0000256" key="1">
    <source>
        <dbReference type="SAM" id="SignalP"/>
    </source>
</evidence>
<gene>
    <name evidence="2" type="ORF">GCM10011531_16480</name>
</gene>
<dbReference type="Proteomes" id="UP000598120">
    <property type="component" value="Unassembled WGS sequence"/>
</dbReference>